<organism evidence="1">
    <name type="scientific">Marseillevirus LCMAC202</name>
    <dbReference type="NCBI Taxonomy" id="2506606"/>
    <lineage>
        <taxon>Viruses</taxon>
        <taxon>Varidnaviria</taxon>
        <taxon>Bamfordvirae</taxon>
        <taxon>Nucleocytoviricota</taxon>
        <taxon>Megaviricetes</taxon>
        <taxon>Pimascovirales</taxon>
        <taxon>Pimascovirales incertae sedis</taxon>
        <taxon>Marseilleviridae</taxon>
    </lineage>
</organism>
<dbReference type="EMBL" id="MK500377">
    <property type="protein sequence ID" value="QBK88167.1"/>
    <property type="molecule type" value="Genomic_DNA"/>
</dbReference>
<proteinExistence type="predicted"/>
<protein>
    <submittedName>
        <fullName evidence="1">Uncharacterized protein</fullName>
    </submittedName>
</protein>
<evidence type="ECO:0000313" key="1">
    <source>
        <dbReference type="EMBL" id="QBK88167.1"/>
    </source>
</evidence>
<name>A0A481YZC9_9VIRU</name>
<gene>
    <name evidence="1" type="ORF">LCMAC202_05290</name>
</gene>
<sequence>MNSHYGKCKRKVSTGFCWQHYPEIRAYGDPTEIKLCIRKLLNLSRLARVADRTAKISIVQALFEVVSINKWYLRSNPEFYQNLVNKYRVFKERCELARYSYLEQPLHQQYSHVADSKWSNSVHYWAFPKSKRKPKPPDTCYAFSAPLTEADHGRPSSRFTARGEAASAQTGLWQQTASAYF</sequence>
<reference evidence="1" key="1">
    <citation type="journal article" date="2019" name="MBio">
        <title>Virus Genomes from Deep Sea Sediments Expand the Ocean Megavirome and Support Independent Origins of Viral Gigantism.</title>
        <authorList>
            <person name="Backstrom D."/>
            <person name="Yutin N."/>
            <person name="Jorgensen S.L."/>
            <person name="Dharamshi J."/>
            <person name="Homa F."/>
            <person name="Zaremba-Niedwiedzka K."/>
            <person name="Spang A."/>
            <person name="Wolf Y.I."/>
            <person name="Koonin E.V."/>
            <person name="Ettema T.J."/>
        </authorList>
    </citation>
    <scope>NUCLEOTIDE SEQUENCE</scope>
</reference>
<accession>A0A481YZC9</accession>